<dbReference type="Proteomes" id="UP000008141">
    <property type="component" value="Unassembled WGS sequence"/>
</dbReference>
<proteinExistence type="predicted"/>
<evidence type="ECO:0000313" key="1">
    <source>
        <dbReference type="EMBL" id="EFN56368.1"/>
    </source>
</evidence>
<gene>
    <name evidence="1" type="ORF">CHLNCDRAFT_144869</name>
</gene>
<dbReference type="RefSeq" id="XP_005848470.1">
    <property type="nucleotide sequence ID" value="XM_005848408.1"/>
</dbReference>
<dbReference type="GeneID" id="17355844"/>
<dbReference type="KEGG" id="cvr:CHLNCDRAFT_144869"/>
<dbReference type="AlphaFoldDB" id="E1ZD70"/>
<keyword evidence="2" id="KW-1185">Reference proteome</keyword>
<reference evidence="1 2" key="1">
    <citation type="journal article" date="2010" name="Plant Cell">
        <title>The Chlorella variabilis NC64A genome reveals adaptation to photosymbiosis, coevolution with viruses, and cryptic sex.</title>
        <authorList>
            <person name="Blanc G."/>
            <person name="Duncan G."/>
            <person name="Agarkova I."/>
            <person name="Borodovsky M."/>
            <person name="Gurnon J."/>
            <person name="Kuo A."/>
            <person name="Lindquist E."/>
            <person name="Lucas S."/>
            <person name="Pangilinan J."/>
            <person name="Polle J."/>
            <person name="Salamov A."/>
            <person name="Terry A."/>
            <person name="Yamada T."/>
            <person name="Dunigan D.D."/>
            <person name="Grigoriev I.V."/>
            <person name="Claverie J.M."/>
            <person name="Van Etten J.L."/>
        </authorList>
    </citation>
    <scope>NUCLEOTIDE SEQUENCE [LARGE SCALE GENOMIC DNA]</scope>
    <source>
        <strain evidence="1 2">NC64A</strain>
    </source>
</reference>
<accession>E1ZD70</accession>
<sequence>MSDPAIATFDLDLCPSLLAASQRLQGGAGLVTAACEPACAETIYACRSELTAAFNADSGREGFMLSNFLASCAVVHANKGKTCKQLDVNCGSCQPAPNRHVCKACRGNTWKLSAGKTCVRKRCTELDPKCSTCQPGARWKCQACKQVHRLVNGKCRKAA</sequence>
<dbReference type="InterPro" id="IPR009030">
    <property type="entry name" value="Growth_fac_rcpt_cys_sf"/>
</dbReference>
<organism evidence="2">
    <name type="scientific">Chlorella variabilis</name>
    <name type="common">Green alga</name>
    <dbReference type="NCBI Taxonomy" id="554065"/>
    <lineage>
        <taxon>Eukaryota</taxon>
        <taxon>Viridiplantae</taxon>
        <taxon>Chlorophyta</taxon>
        <taxon>core chlorophytes</taxon>
        <taxon>Trebouxiophyceae</taxon>
        <taxon>Chlorellales</taxon>
        <taxon>Chlorellaceae</taxon>
        <taxon>Chlorella clade</taxon>
        <taxon>Chlorella</taxon>
    </lineage>
</organism>
<dbReference type="EMBL" id="GL433842">
    <property type="protein sequence ID" value="EFN56368.1"/>
    <property type="molecule type" value="Genomic_DNA"/>
</dbReference>
<dbReference type="SUPFAM" id="SSF57184">
    <property type="entry name" value="Growth factor receptor domain"/>
    <property type="match status" value="1"/>
</dbReference>
<dbReference type="InParanoid" id="E1ZD70"/>
<protein>
    <submittedName>
        <fullName evidence="1">Uncharacterized protein</fullName>
    </submittedName>
</protein>
<name>E1ZD70_CHLVA</name>
<evidence type="ECO:0000313" key="2">
    <source>
        <dbReference type="Proteomes" id="UP000008141"/>
    </source>
</evidence>